<dbReference type="CDD" id="cd09294">
    <property type="entry name" value="SmpB"/>
    <property type="match status" value="1"/>
</dbReference>
<dbReference type="SUPFAM" id="SSF74982">
    <property type="entry name" value="Small protein B (SmpB)"/>
    <property type="match status" value="1"/>
</dbReference>
<dbReference type="NCBIfam" id="NF003843">
    <property type="entry name" value="PRK05422.1"/>
    <property type="match status" value="1"/>
</dbReference>
<dbReference type="GO" id="GO:0005829">
    <property type="term" value="C:cytosol"/>
    <property type="evidence" value="ECO:0007669"/>
    <property type="project" value="TreeGrafter"/>
</dbReference>
<dbReference type="GO" id="GO:0070930">
    <property type="term" value="P:trans-translation-dependent protein tagging"/>
    <property type="evidence" value="ECO:0007669"/>
    <property type="project" value="TreeGrafter"/>
</dbReference>
<keyword evidence="1 3" id="KW-0963">Cytoplasm</keyword>
<dbReference type="InterPro" id="IPR020081">
    <property type="entry name" value="SsrA-bd_prot_CS"/>
</dbReference>
<dbReference type="InterPro" id="IPR000037">
    <property type="entry name" value="SsrA-bd_prot"/>
</dbReference>
<dbReference type="GO" id="GO:0003723">
    <property type="term" value="F:RNA binding"/>
    <property type="evidence" value="ECO:0007669"/>
    <property type="project" value="UniProtKB-UniRule"/>
</dbReference>
<comment type="function">
    <text evidence="3">Required for rescue of stalled ribosomes mediated by trans-translation. Binds to transfer-messenger RNA (tmRNA), required for stable association of tmRNA with ribosomes. tmRNA and SmpB together mimic tRNA shape, replacing the anticodon stem-loop with SmpB. tmRNA is encoded by the ssrA gene; the 2 termini fold to resemble tRNA(Ala) and it encodes a 'tag peptide', a short internal open reading frame. During trans-translation Ala-aminoacylated tmRNA acts like a tRNA, entering the A-site of stalled ribosomes, displacing the stalled mRNA. The ribosome then switches to translate the ORF on the tmRNA; the nascent peptide is terminated with the 'tag peptide' encoded by the tmRNA and targeted for degradation. The ribosome is freed to recommence translation, which seems to be the essential function of trans-translation.</text>
</comment>
<organism evidence="4 5">
    <name type="scientific">Candidatus Limadaptatus stercorigallinarum</name>
    <dbReference type="NCBI Taxonomy" id="2840845"/>
    <lineage>
        <taxon>Bacteria</taxon>
        <taxon>Bacillati</taxon>
        <taxon>Bacillota</taxon>
        <taxon>Clostridia</taxon>
        <taxon>Eubacteriales</taxon>
        <taxon>Candidatus Limadaptatus</taxon>
    </lineage>
</organism>
<protein>
    <recommendedName>
        <fullName evidence="3">SsrA-binding protein</fullName>
    </recommendedName>
    <alternativeName>
        <fullName evidence="3">Small protein B</fullName>
    </alternativeName>
</protein>
<dbReference type="InterPro" id="IPR023620">
    <property type="entry name" value="SmpB"/>
</dbReference>
<reference evidence="4" key="2">
    <citation type="journal article" date="2021" name="PeerJ">
        <title>Extensive microbial diversity within the chicken gut microbiome revealed by metagenomics and culture.</title>
        <authorList>
            <person name="Gilroy R."/>
            <person name="Ravi A."/>
            <person name="Getino M."/>
            <person name="Pursley I."/>
            <person name="Horton D.L."/>
            <person name="Alikhan N.F."/>
            <person name="Baker D."/>
            <person name="Gharbi K."/>
            <person name="Hall N."/>
            <person name="Watson M."/>
            <person name="Adriaenssens E.M."/>
            <person name="Foster-Nyarko E."/>
            <person name="Jarju S."/>
            <person name="Secka A."/>
            <person name="Antonio M."/>
            <person name="Oren A."/>
            <person name="Chaudhuri R.R."/>
            <person name="La Ragione R."/>
            <person name="Hildebrand F."/>
            <person name="Pallen M.J."/>
        </authorList>
    </citation>
    <scope>NUCLEOTIDE SEQUENCE</scope>
    <source>
        <strain evidence="4">1063</strain>
    </source>
</reference>
<evidence type="ECO:0000256" key="3">
    <source>
        <dbReference type="HAMAP-Rule" id="MF_00023"/>
    </source>
</evidence>
<comment type="caution">
    <text evidence="4">The sequence shown here is derived from an EMBL/GenBank/DDBJ whole genome shotgun (WGS) entry which is preliminary data.</text>
</comment>
<reference evidence="4" key="1">
    <citation type="submission" date="2020-10" db="EMBL/GenBank/DDBJ databases">
        <authorList>
            <person name="Gilroy R."/>
        </authorList>
    </citation>
    <scope>NUCLEOTIDE SEQUENCE</scope>
    <source>
        <strain evidence="4">1063</strain>
    </source>
</reference>
<evidence type="ECO:0000256" key="1">
    <source>
        <dbReference type="ARBA" id="ARBA00022490"/>
    </source>
</evidence>
<sequence>MRAPRAEQGQMKIIATNKKAYHDYFVEETYEAGIVLVGTEVKSVRLGKVNLRDSYAVIKNGEVFLTGAHISPYEKGSYFNVDPLRPRKLLLNKAEIRRLKARTEQKGYTIVPLKVYFKDSLVKVELGLCRGKDLYDKRESIKRREEARKLDRIKKEFNAR</sequence>
<dbReference type="Proteomes" id="UP000824088">
    <property type="component" value="Unassembled WGS sequence"/>
</dbReference>
<dbReference type="GO" id="GO:0070929">
    <property type="term" value="P:trans-translation"/>
    <property type="evidence" value="ECO:0007669"/>
    <property type="project" value="UniProtKB-UniRule"/>
</dbReference>
<comment type="similarity">
    <text evidence="3">Belongs to the SmpB family.</text>
</comment>
<dbReference type="NCBIfam" id="TIGR00086">
    <property type="entry name" value="smpB"/>
    <property type="match status" value="1"/>
</dbReference>
<evidence type="ECO:0000313" key="4">
    <source>
        <dbReference type="EMBL" id="HIU21525.1"/>
    </source>
</evidence>
<evidence type="ECO:0000256" key="2">
    <source>
        <dbReference type="ARBA" id="ARBA00022884"/>
    </source>
</evidence>
<name>A0A9D1HUK4_9FIRM</name>
<proteinExistence type="inferred from homology"/>
<dbReference type="PANTHER" id="PTHR30308:SF2">
    <property type="entry name" value="SSRA-BINDING PROTEIN"/>
    <property type="match status" value="1"/>
</dbReference>
<comment type="subcellular location">
    <subcellularLocation>
        <location evidence="3">Cytoplasm</location>
    </subcellularLocation>
    <text evidence="3">The tmRNA-SmpB complex associates with stalled 70S ribosomes.</text>
</comment>
<keyword evidence="2 3" id="KW-0694">RNA-binding</keyword>
<evidence type="ECO:0000313" key="5">
    <source>
        <dbReference type="Proteomes" id="UP000824088"/>
    </source>
</evidence>
<dbReference type="Pfam" id="PF01668">
    <property type="entry name" value="SmpB"/>
    <property type="match status" value="1"/>
</dbReference>
<dbReference type="PROSITE" id="PS01317">
    <property type="entry name" value="SSRP"/>
    <property type="match status" value="1"/>
</dbReference>
<dbReference type="HAMAP" id="MF_00023">
    <property type="entry name" value="SmpB"/>
    <property type="match status" value="1"/>
</dbReference>
<accession>A0A9D1HUK4</accession>
<dbReference type="PANTHER" id="PTHR30308">
    <property type="entry name" value="TMRNA-BINDING COMPONENT OF TRANS-TRANSLATION TAGGING COMPLEX"/>
    <property type="match status" value="1"/>
</dbReference>
<dbReference type="EMBL" id="DVMN01000085">
    <property type="protein sequence ID" value="HIU21525.1"/>
    <property type="molecule type" value="Genomic_DNA"/>
</dbReference>
<dbReference type="Gene3D" id="2.40.280.10">
    <property type="match status" value="1"/>
</dbReference>
<dbReference type="AlphaFoldDB" id="A0A9D1HUK4"/>
<gene>
    <name evidence="3 4" type="primary">smpB</name>
    <name evidence="4" type="ORF">IAD51_04765</name>
</gene>